<evidence type="ECO:0000256" key="4">
    <source>
        <dbReference type="ARBA" id="ARBA00044936"/>
    </source>
</evidence>
<evidence type="ECO:0000313" key="5">
    <source>
        <dbReference type="EMBL" id="TDY65203.1"/>
    </source>
</evidence>
<dbReference type="InterPro" id="IPR023052">
    <property type="entry name" value="Cell_div_SepF"/>
</dbReference>
<gene>
    <name evidence="5" type="ORF">C8D99_101354</name>
</gene>
<comment type="function">
    <text evidence="4">Cell division protein that is part of the divisome complex and is recruited early to the Z-ring. Probably stimulates Z-ring formation, perhaps through the cross-linking of FtsZ protofilaments. Its function overlaps with FtsA.</text>
</comment>
<dbReference type="RefSeq" id="WP_133955689.1">
    <property type="nucleotide sequence ID" value="NZ_SORI01000001.1"/>
</dbReference>
<dbReference type="PANTHER" id="PTHR35798:SF1">
    <property type="entry name" value="CELL DIVISION PROTEIN SEPF"/>
    <property type="match status" value="1"/>
</dbReference>
<dbReference type="PANTHER" id="PTHR35798">
    <property type="entry name" value="CELL DIVISION PROTEIN SEPF"/>
    <property type="match status" value="1"/>
</dbReference>
<proteinExistence type="predicted"/>
<dbReference type="InterPro" id="IPR038594">
    <property type="entry name" value="SepF-like_sf"/>
</dbReference>
<comment type="caution">
    <text evidence="5">The sequence shown here is derived from an EMBL/GenBank/DDBJ whole genome shotgun (WGS) entry which is preliminary data.</text>
</comment>
<dbReference type="GO" id="GO:0000917">
    <property type="term" value="P:division septum assembly"/>
    <property type="evidence" value="ECO:0007669"/>
    <property type="project" value="UniProtKB-KW"/>
</dbReference>
<reference evidence="5 6" key="1">
    <citation type="submission" date="2019-03" db="EMBL/GenBank/DDBJ databases">
        <title>Genomic Encyclopedia of Type Strains, Phase IV (KMG-IV): sequencing the most valuable type-strain genomes for metagenomic binning, comparative biology and taxonomic classification.</title>
        <authorList>
            <person name="Goeker M."/>
        </authorList>
    </citation>
    <scope>NUCLEOTIDE SEQUENCE [LARGE SCALE GENOMIC DNA]</scope>
    <source>
        <strain evidence="5 6">DSM 25964</strain>
    </source>
</reference>
<keyword evidence="6" id="KW-1185">Reference proteome</keyword>
<dbReference type="OrthoDB" id="4644at2"/>
<sequence length="128" mass="14149">MLERLMALLGLVDPGGEYDDDGEEDLRPDLEEREERVIRPAAGEADLIILRGPSGPDRKEELAEALRKGKMLLVDLRGMEREPGQSLLDFLCGVAFANRGTVLRVAGGIFLASPRKTMIEEWEDENGA</sequence>
<evidence type="ECO:0000256" key="2">
    <source>
        <dbReference type="ARBA" id="ARBA00023210"/>
    </source>
</evidence>
<dbReference type="InterPro" id="IPR007561">
    <property type="entry name" value="Cell_div_SepF/SepF-rel"/>
</dbReference>
<dbReference type="AlphaFoldDB" id="A0A4R8MGS7"/>
<keyword evidence="2" id="KW-0717">Septation</keyword>
<keyword evidence="1" id="KW-0132">Cell division</keyword>
<keyword evidence="3" id="KW-0131">Cell cycle</keyword>
<name>A0A4R8MGS7_9BACT</name>
<evidence type="ECO:0000256" key="1">
    <source>
        <dbReference type="ARBA" id="ARBA00022618"/>
    </source>
</evidence>
<organism evidence="5 6">
    <name type="scientific">Aminivibrio pyruvatiphilus</name>
    <dbReference type="NCBI Taxonomy" id="1005740"/>
    <lineage>
        <taxon>Bacteria</taxon>
        <taxon>Thermotogati</taxon>
        <taxon>Synergistota</taxon>
        <taxon>Synergistia</taxon>
        <taxon>Synergistales</taxon>
        <taxon>Aminobacteriaceae</taxon>
        <taxon>Aminivibrio</taxon>
    </lineage>
</organism>
<dbReference type="Pfam" id="PF04472">
    <property type="entry name" value="SepF"/>
    <property type="match status" value="1"/>
</dbReference>
<accession>A0A4R8MGS7</accession>
<evidence type="ECO:0000313" key="6">
    <source>
        <dbReference type="Proteomes" id="UP000295066"/>
    </source>
</evidence>
<dbReference type="Gene3D" id="3.30.110.150">
    <property type="entry name" value="SepF-like protein"/>
    <property type="match status" value="1"/>
</dbReference>
<evidence type="ECO:0000256" key="3">
    <source>
        <dbReference type="ARBA" id="ARBA00023306"/>
    </source>
</evidence>
<protein>
    <submittedName>
        <fullName evidence="5">Cell division inhibitor SepF</fullName>
    </submittedName>
</protein>
<dbReference type="EMBL" id="SORI01000001">
    <property type="protein sequence ID" value="TDY65203.1"/>
    <property type="molecule type" value="Genomic_DNA"/>
</dbReference>
<dbReference type="Proteomes" id="UP000295066">
    <property type="component" value="Unassembled WGS sequence"/>
</dbReference>